<keyword evidence="1 3" id="KW-0807">Transducer</keyword>
<comment type="similarity">
    <text evidence="2">Belongs to the methyl-accepting chemotaxis (MCP) protein family.</text>
</comment>
<dbReference type="PROSITE" id="PS50111">
    <property type="entry name" value="CHEMOTAXIS_TRANSDUC_2"/>
    <property type="match status" value="1"/>
</dbReference>
<dbReference type="GO" id="GO:0016020">
    <property type="term" value="C:membrane"/>
    <property type="evidence" value="ECO:0007669"/>
    <property type="project" value="InterPro"/>
</dbReference>
<proteinExistence type="inferred from homology"/>
<dbReference type="PANTHER" id="PTHR32089:SF114">
    <property type="entry name" value="METHYL-ACCEPTING CHEMOTAXIS PROTEIN MCPB"/>
    <property type="match status" value="1"/>
</dbReference>
<dbReference type="Gene3D" id="6.10.340.10">
    <property type="match status" value="1"/>
</dbReference>
<feature type="domain" description="Methyl-accepting transducer" evidence="5">
    <location>
        <begin position="410"/>
        <end position="633"/>
    </location>
</feature>
<organism evidence="7 8">
    <name type="scientific">Helicobacter hepaticus (strain ATCC 51449 / 3B1)</name>
    <dbReference type="NCBI Taxonomy" id="235279"/>
    <lineage>
        <taxon>Bacteria</taxon>
        <taxon>Pseudomonadati</taxon>
        <taxon>Campylobacterota</taxon>
        <taxon>Epsilonproteobacteria</taxon>
        <taxon>Campylobacterales</taxon>
        <taxon>Helicobacteraceae</taxon>
        <taxon>Helicobacter</taxon>
    </lineage>
</organism>
<dbReference type="GO" id="GO:0007165">
    <property type="term" value="P:signal transduction"/>
    <property type="evidence" value="ECO:0007669"/>
    <property type="project" value="UniProtKB-KW"/>
</dbReference>
<dbReference type="eggNOG" id="COG0840">
    <property type="taxonomic scope" value="Bacteria"/>
</dbReference>
<dbReference type="InterPro" id="IPR004089">
    <property type="entry name" value="MCPsignal_dom"/>
</dbReference>
<dbReference type="EMBL" id="AE017125">
    <property type="protein sequence ID" value="AAP77907.1"/>
    <property type="molecule type" value="Genomic_DNA"/>
</dbReference>
<evidence type="ECO:0000256" key="2">
    <source>
        <dbReference type="ARBA" id="ARBA00029447"/>
    </source>
</evidence>
<dbReference type="InterPro" id="IPR013587">
    <property type="entry name" value="Nitrate/nitrite_sensing"/>
</dbReference>
<dbReference type="OrthoDB" id="2489132at2"/>
<dbReference type="InterPro" id="IPR003660">
    <property type="entry name" value="HAMP_dom"/>
</dbReference>
<sequence length="668" mass="75024">MTSALRHLSIKIQILALVAIPIIALIYFLFIQFSYTLDSISQAQNLQKQIHISEQLSRLVHEMQKERGMSAGFLASSGTKFANELKGQRLLTDKEHKALSDMLSQSSNLPQSYLTQLHQGLESVAKIQQIRNDADKSIEDKINIAPQVIGYYTSTIAFLLDSVLESTKIIYDAQLAKSMVAYTSFLYAKERAGLERATINGIFTHNGVPNDNNYNKVVSLIAEQDAYIKFFLSIASQESIDFYKNAIKNPSFEQVQQMREILHSKRHSGNFGIEPKVWFDTITTKINVLKEVEDFIAHRLDSFITQHIQTLQNEFIKWLILEGVIMIFTLFLCFIVVKNILTRLNNVNTKLAYITQNKDLREQIKVLANDEISAMAHSVNAFIRYIHNVFLEVIKQTKNNLSITQILIDVSHKLDSNTKDIAKISENNTGLGEKSYSIIEQNITLSQATKETLESVLLDVNQTKHIIESINEEIGQFTIKENQNVEKILSLANEAKNIQSVLIAITDIADQTNLLALNAAIEAARAGEHGRGFAVVADEVRKLAERTQKSITETSSIIQSILQSINEISSDMEQSSQSMNHLTQQSEIMHNNIESLSNIVQEAMEKSLLNLEGAQKVNANTSEILDNGIKIASCVAQIVEINEKMQKSSGTLGTQTKTLNEMIDTFKI</sequence>
<keyword evidence="4" id="KW-1133">Transmembrane helix</keyword>
<gene>
    <name evidence="7" type="ordered locus">HH_1310</name>
</gene>
<dbReference type="STRING" id="235279.HH_1310"/>
<protein>
    <submittedName>
        <fullName evidence="7">Methyl-accepting chemotaxis protein</fullName>
    </submittedName>
</protein>
<dbReference type="KEGG" id="hhe:HH_1310"/>
<feature type="transmembrane region" description="Helical" evidence="4">
    <location>
        <begin position="315"/>
        <end position="337"/>
    </location>
</feature>
<evidence type="ECO:0000256" key="1">
    <source>
        <dbReference type="ARBA" id="ARBA00023224"/>
    </source>
</evidence>
<dbReference type="HOGENOM" id="CLU_000445_107_27_7"/>
<dbReference type="RefSeq" id="WP_011116150.1">
    <property type="nucleotide sequence ID" value="NC_004917.1"/>
</dbReference>
<dbReference type="AlphaFoldDB" id="Q7VGL1"/>
<name>Q7VGL1_HELHP</name>
<evidence type="ECO:0000259" key="5">
    <source>
        <dbReference type="PROSITE" id="PS50111"/>
    </source>
</evidence>
<dbReference type="Pfam" id="PF08376">
    <property type="entry name" value="NIT"/>
    <property type="match status" value="1"/>
</dbReference>
<keyword evidence="8" id="KW-1185">Reference proteome</keyword>
<dbReference type="PROSITE" id="PS50885">
    <property type="entry name" value="HAMP"/>
    <property type="match status" value="1"/>
</dbReference>
<evidence type="ECO:0000256" key="4">
    <source>
        <dbReference type="SAM" id="Phobius"/>
    </source>
</evidence>
<evidence type="ECO:0000259" key="6">
    <source>
        <dbReference type="PROSITE" id="PS50885"/>
    </source>
</evidence>
<evidence type="ECO:0000256" key="3">
    <source>
        <dbReference type="PROSITE-ProRule" id="PRU00284"/>
    </source>
</evidence>
<dbReference type="PANTHER" id="PTHR32089">
    <property type="entry name" value="METHYL-ACCEPTING CHEMOTAXIS PROTEIN MCPB"/>
    <property type="match status" value="1"/>
</dbReference>
<dbReference type="SUPFAM" id="SSF58104">
    <property type="entry name" value="Methyl-accepting chemotaxis protein (MCP) signaling domain"/>
    <property type="match status" value="1"/>
</dbReference>
<accession>Q7VGL1</accession>
<dbReference type="SMART" id="SM00283">
    <property type="entry name" value="MA"/>
    <property type="match status" value="1"/>
</dbReference>
<keyword evidence="4" id="KW-0812">Transmembrane</keyword>
<keyword evidence="4" id="KW-0472">Membrane</keyword>
<dbReference type="Gene3D" id="1.10.287.950">
    <property type="entry name" value="Methyl-accepting chemotaxis protein"/>
    <property type="match status" value="1"/>
</dbReference>
<feature type="transmembrane region" description="Helical" evidence="4">
    <location>
        <begin position="12"/>
        <end position="35"/>
    </location>
</feature>
<reference evidence="7 8" key="1">
    <citation type="journal article" date="2003" name="Proc. Natl. Acad. Sci. U.S.A.">
        <title>The complete genome sequence of the carcinogenic bacterium Helicobacter hepaticus.</title>
        <authorList>
            <person name="Suerbaum S."/>
            <person name="Josenhans C."/>
            <person name="Sterzenbach T."/>
            <person name="Drescher B."/>
            <person name="Brandt P."/>
            <person name="Bell M."/>
            <person name="Droege M."/>
            <person name="Fartmann B."/>
            <person name="Fischer H.-P."/>
            <person name="Ge Z."/>
            <person name="Hoerster A."/>
            <person name="Holland R."/>
            <person name="Klein K."/>
            <person name="Koenig J."/>
            <person name="Macko L."/>
            <person name="Mendz G.L."/>
            <person name="Nyakatura G."/>
            <person name="Schauer D.B."/>
            <person name="Shen Z."/>
            <person name="Weber J."/>
            <person name="Frosch M."/>
            <person name="Fox J.G."/>
        </authorList>
    </citation>
    <scope>NUCLEOTIDE SEQUENCE [LARGE SCALE GENOMIC DNA]</scope>
    <source>
        <strain evidence="8">ATCC 51449 / 3B1</strain>
    </source>
</reference>
<dbReference type="Pfam" id="PF00015">
    <property type="entry name" value="MCPsignal"/>
    <property type="match status" value="1"/>
</dbReference>
<evidence type="ECO:0000313" key="7">
    <source>
        <dbReference type="EMBL" id="AAP77907.1"/>
    </source>
</evidence>
<feature type="domain" description="HAMP" evidence="6">
    <location>
        <begin position="338"/>
        <end position="391"/>
    </location>
</feature>
<dbReference type="Proteomes" id="UP000002495">
    <property type="component" value="Chromosome"/>
</dbReference>
<evidence type="ECO:0000313" key="8">
    <source>
        <dbReference type="Proteomes" id="UP000002495"/>
    </source>
</evidence>